<evidence type="ECO:0000256" key="1">
    <source>
        <dbReference type="SAM" id="MobiDB-lite"/>
    </source>
</evidence>
<dbReference type="PANTHER" id="PTHR48449:SF1">
    <property type="entry name" value="DUF1985 DOMAIN-CONTAINING PROTEIN"/>
    <property type="match status" value="1"/>
</dbReference>
<name>A0A8X7PPF6_BRACI</name>
<dbReference type="EMBL" id="JAAMPC010000015">
    <property type="protein sequence ID" value="KAG2255215.1"/>
    <property type="molecule type" value="Genomic_DNA"/>
</dbReference>
<keyword evidence="2" id="KW-0812">Transmembrane</keyword>
<feature type="compositionally biased region" description="Basic and acidic residues" evidence="1">
    <location>
        <begin position="763"/>
        <end position="780"/>
    </location>
</feature>
<feature type="region of interest" description="Disordered" evidence="1">
    <location>
        <begin position="493"/>
        <end position="524"/>
    </location>
</feature>
<feature type="region of interest" description="Disordered" evidence="1">
    <location>
        <begin position="413"/>
        <end position="452"/>
    </location>
</feature>
<feature type="compositionally biased region" description="Basic and acidic residues" evidence="1">
    <location>
        <begin position="502"/>
        <end position="524"/>
    </location>
</feature>
<comment type="caution">
    <text evidence="4">The sequence shown here is derived from an EMBL/GenBank/DDBJ whole genome shotgun (WGS) entry which is preliminary data.</text>
</comment>
<evidence type="ECO:0000256" key="2">
    <source>
        <dbReference type="SAM" id="Phobius"/>
    </source>
</evidence>
<feature type="transmembrane region" description="Helical" evidence="2">
    <location>
        <begin position="335"/>
        <end position="352"/>
    </location>
</feature>
<dbReference type="InterPro" id="IPR015410">
    <property type="entry name" value="DUF1985"/>
</dbReference>
<keyword evidence="5" id="KW-1185">Reference proteome</keyword>
<protein>
    <recommendedName>
        <fullName evidence="3">DUF1985 domain-containing protein</fullName>
    </recommendedName>
</protein>
<feature type="compositionally biased region" description="Basic residues" evidence="1">
    <location>
        <begin position="1"/>
        <end position="16"/>
    </location>
</feature>
<dbReference type="PANTHER" id="PTHR48449">
    <property type="entry name" value="DUF1985 DOMAIN-CONTAINING PROTEIN"/>
    <property type="match status" value="1"/>
</dbReference>
<organism evidence="4 5">
    <name type="scientific">Brassica carinata</name>
    <name type="common">Ethiopian mustard</name>
    <name type="synonym">Abyssinian cabbage</name>
    <dbReference type="NCBI Taxonomy" id="52824"/>
    <lineage>
        <taxon>Eukaryota</taxon>
        <taxon>Viridiplantae</taxon>
        <taxon>Streptophyta</taxon>
        <taxon>Embryophyta</taxon>
        <taxon>Tracheophyta</taxon>
        <taxon>Spermatophyta</taxon>
        <taxon>Magnoliopsida</taxon>
        <taxon>eudicotyledons</taxon>
        <taxon>Gunneridae</taxon>
        <taxon>Pentapetalae</taxon>
        <taxon>rosids</taxon>
        <taxon>malvids</taxon>
        <taxon>Brassicales</taxon>
        <taxon>Brassicaceae</taxon>
        <taxon>Brassiceae</taxon>
        <taxon>Brassica</taxon>
    </lineage>
</organism>
<dbReference type="Pfam" id="PF09331">
    <property type="entry name" value="DUF1985"/>
    <property type="match status" value="1"/>
</dbReference>
<dbReference type="Proteomes" id="UP000886595">
    <property type="component" value="Unassembled WGS sequence"/>
</dbReference>
<feature type="compositionally biased region" description="Polar residues" evidence="1">
    <location>
        <begin position="428"/>
        <end position="444"/>
    </location>
</feature>
<evidence type="ECO:0000313" key="4">
    <source>
        <dbReference type="EMBL" id="KAG2255215.1"/>
    </source>
</evidence>
<accession>A0A8X7PPF6</accession>
<feature type="compositionally biased region" description="Basic and acidic residues" evidence="1">
    <location>
        <begin position="587"/>
        <end position="604"/>
    </location>
</feature>
<sequence>MKKSKLSQTTVRRRPRSSGEELPSSSKHSSLSDYGSEDGPGGGDSSGGQFSDGVPSSVLPRDCSHMGTDAMDTLMASQFWGLFQLPVVRCQNSTKLIGCLLSRQLVTARRHEFWFTFGPDPLRFSLDEFRDVTGLNCGAFDVQDWEASESVPPTMWNKLFDTAVGKLTVLSVLRMLGNEYLAVEKRLPLALIALVDGVLCPSNKDLKLTPRYVEMMTDVESFLVYPWGRESFLTTVPRFLPPLVVTPGENPLQVMRDRLSQKTTVCYGFPLALQLFVFDDVPLLLEKIPDAGNTATFIDSPGACSLPSTILTVNEIVAVEEDPDRMQKYSEVKRLRLLWLTCLPLLFAWLQLSVHFTVIPDVELLLLADQNEDRQVTSLVQKLLCGETFKPEDFPGGDQSFSPKFKVQDAAQGEGACPTPVRQRNLRPRNTTPIEVEDISSSRNSGEENRQCSERCTHENLKHWISQRFEGMETNIEELRTLICKSLGLPEGSKRNARKRKAMDDPQVRRTLSPDDRRGKKENGWHSACWEKNVASASIWRWKGGDKGCTPKLFFRIIYKFVVIYCPGTFAVFQEVSRKNPPSSERVSGHQNDDDHAKENESDNARFPPSGRNKGDQQKETQSNALVLFGDVLDVEPESYVLPAEHAVTSPGGWQKRNPTYRYEQGSPVAWEKTKPNCYSSVGSVRSFHPSWDGNPSSKSKEISAPEGGEGHQKWVGAPTVGYESGQTSNQNDGEGLEQVSAPMGFVKALVKEINSEIPGADEEIRATRGGEGAQPKENESVAARMKPTAGIDFAQKTGADNGGESGQTSNQNDGERLEQVSAPMGFVEALMKEINSKIPGADEVVIS</sequence>
<feature type="domain" description="DUF1985" evidence="3">
    <location>
        <begin position="101"/>
        <end position="236"/>
    </location>
</feature>
<gene>
    <name evidence="4" type="ORF">Bca52824_074509</name>
</gene>
<dbReference type="OrthoDB" id="1930729at2759"/>
<proteinExistence type="predicted"/>
<feature type="region of interest" description="Disordered" evidence="1">
    <location>
        <begin position="578"/>
        <end position="620"/>
    </location>
</feature>
<evidence type="ECO:0000313" key="5">
    <source>
        <dbReference type="Proteomes" id="UP000886595"/>
    </source>
</evidence>
<feature type="compositionally biased region" description="Low complexity" evidence="1">
    <location>
        <begin position="20"/>
        <end position="34"/>
    </location>
</feature>
<feature type="region of interest" description="Disordered" evidence="1">
    <location>
        <begin position="690"/>
        <end position="737"/>
    </location>
</feature>
<keyword evidence="2" id="KW-1133">Transmembrane helix</keyword>
<feature type="region of interest" description="Disordered" evidence="1">
    <location>
        <begin position="1"/>
        <end position="62"/>
    </location>
</feature>
<evidence type="ECO:0000259" key="3">
    <source>
        <dbReference type="Pfam" id="PF09331"/>
    </source>
</evidence>
<feature type="compositionally biased region" description="Basic and acidic residues" evidence="1">
    <location>
        <begin position="699"/>
        <end position="713"/>
    </location>
</feature>
<keyword evidence="2" id="KW-0472">Membrane</keyword>
<dbReference type="AlphaFoldDB" id="A0A8X7PPF6"/>
<feature type="region of interest" description="Disordered" evidence="1">
    <location>
        <begin position="761"/>
        <end position="821"/>
    </location>
</feature>
<reference evidence="4 5" key="1">
    <citation type="submission" date="2020-02" db="EMBL/GenBank/DDBJ databases">
        <authorList>
            <person name="Ma Q."/>
            <person name="Huang Y."/>
            <person name="Song X."/>
            <person name="Pei D."/>
        </authorList>
    </citation>
    <scope>NUCLEOTIDE SEQUENCE [LARGE SCALE GENOMIC DNA]</scope>
    <source>
        <strain evidence="4">Sxm20200214</strain>
        <tissue evidence="4">Leaf</tissue>
    </source>
</reference>